<dbReference type="EMBL" id="QXED01000006">
    <property type="protein sequence ID" value="RIV20529.1"/>
    <property type="molecule type" value="Genomic_DNA"/>
</dbReference>
<dbReference type="OrthoDB" id="671786at2"/>
<accession>A0A418M492</accession>
<protein>
    <recommendedName>
        <fullName evidence="3">Phage portal protein</fullName>
    </recommendedName>
</protein>
<keyword evidence="2" id="KW-1185">Reference proteome</keyword>
<name>A0A418M492_9BACT</name>
<comment type="caution">
    <text evidence="1">The sequence shown here is derived from an EMBL/GenBank/DDBJ whole genome shotgun (WGS) entry which is preliminary data.</text>
</comment>
<evidence type="ECO:0000313" key="2">
    <source>
        <dbReference type="Proteomes" id="UP000283523"/>
    </source>
</evidence>
<proteinExistence type="predicted"/>
<sequence>MSAYEFFPGDGFDVALSPRLGISFALENDRPHRSAGNSAASGLQPGTSPTIVQPDLARYTTAGGDIMPWGEGNDFPQRIFKLYNKSTIIPATLGKVASMLTGRGIMAVLEDINDDGEEIDRPLPQNDPVTQEILAFITSTMMSLYLREMAGDAAWFFNGFPEMIISKNRQKIVQMHPLNAEECRWARMDEFGNMPYVYVSADWPHTTIENLNTKRVDALDPHRWDRVDWVRDSSFYNVVYPISYPTPGTRFYSLAHHYSIVESGWMDVHLAVPSFKKYLMKNQMSLKYHVKVDKDYWKELWGDKYTMASDEEKLKLRKSWIDSITKMLTDVDHAATTLVTTVQVSLDGKVTKDFVTVTPVTDSMKDGKYIEDNLEASAQILYALNVDPTLVGYAGGQKMGARSGGSDKQQAYLIALEQLSPFRGMLIEPLEFVAEFNGWKRRFPNLRFRFRDQKIIATPEAKAKTKPKDKQEK</sequence>
<evidence type="ECO:0008006" key="3">
    <source>
        <dbReference type="Google" id="ProtNLM"/>
    </source>
</evidence>
<dbReference type="RefSeq" id="WP_119669697.1">
    <property type="nucleotide sequence ID" value="NZ_QXED01000006.1"/>
</dbReference>
<organism evidence="1 2">
    <name type="scientific">Fibrisoma montanum</name>
    <dbReference type="NCBI Taxonomy" id="2305895"/>
    <lineage>
        <taxon>Bacteria</taxon>
        <taxon>Pseudomonadati</taxon>
        <taxon>Bacteroidota</taxon>
        <taxon>Cytophagia</taxon>
        <taxon>Cytophagales</taxon>
        <taxon>Spirosomataceae</taxon>
        <taxon>Fibrisoma</taxon>
    </lineage>
</organism>
<gene>
    <name evidence="1" type="ORF">DYU11_21015</name>
</gene>
<dbReference type="Proteomes" id="UP000283523">
    <property type="component" value="Unassembled WGS sequence"/>
</dbReference>
<dbReference type="AlphaFoldDB" id="A0A418M492"/>
<reference evidence="1 2" key="1">
    <citation type="submission" date="2018-08" db="EMBL/GenBank/DDBJ databases">
        <title>Fibrisoma montanum sp. nov., isolated from Danxia mountain soil.</title>
        <authorList>
            <person name="Huang Y."/>
        </authorList>
    </citation>
    <scope>NUCLEOTIDE SEQUENCE [LARGE SCALE GENOMIC DNA]</scope>
    <source>
        <strain evidence="1 2">HYT19</strain>
    </source>
</reference>
<evidence type="ECO:0000313" key="1">
    <source>
        <dbReference type="EMBL" id="RIV20529.1"/>
    </source>
</evidence>